<keyword evidence="5" id="KW-1185">Reference proteome</keyword>
<dbReference type="Pfam" id="PF22580">
    <property type="entry name" value="KYNU_C"/>
    <property type="match status" value="1"/>
</dbReference>
<dbReference type="InterPro" id="IPR010111">
    <property type="entry name" value="Kynureninase"/>
</dbReference>
<protein>
    <recommendedName>
        <fullName evidence="6">Kynureninase</fullName>
    </recommendedName>
</protein>
<evidence type="ECO:0000256" key="1">
    <source>
        <dbReference type="ARBA" id="ARBA00022642"/>
    </source>
</evidence>
<sequence length="398" mass="43651">MSDEAGHVRDLNAFRAAYGRFVTGDRVLLTGHSHQAWPDVARDAMIEAFDDAARFVDDKWSRSVFPKMDAVGRGVLRRLGFDEGDAIAFGKSTHELVTRLLSCFPLASGPRVVTTRSEFHSLHRQLSRLAEDGLRVTWIDTKDRETLVDRFLEAIVPGTSVVVISAVLFEDAYVVPRIGEIAARAVSVGAVPLVDAYHAFNVVPIEWGPAKDALFVTAGGYKYAELGEGICFLRFPAATNLRPADTGWFADFSALDGERTHAVGYGPGGARFSGATFDPTPIYRADAVLRHWDHFGLDVPALRVISTRQTRRVLARLDEAGLADHVASPRVDERRGAFVAVRAPGAGRVVERLRARGIFVDSRGDFVRIGPAPYLTDDEIDRGTLAVAEEIRREITPS</sequence>
<evidence type="ECO:0000313" key="5">
    <source>
        <dbReference type="Proteomes" id="UP000440224"/>
    </source>
</evidence>
<dbReference type="AlphaFoldDB" id="A0A6N7PVF8"/>
<comment type="caution">
    <text evidence="4">The sequence shown here is derived from an EMBL/GenBank/DDBJ whole genome shotgun (WGS) entry which is preliminary data.</text>
</comment>
<dbReference type="Proteomes" id="UP000440224">
    <property type="component" value="Unassembled WGS sequence"/>
</dbReference>
<organism evidence="4 5">
    <name type="scientific">Polyangium spumosum</name>
    <dbReference type="NCBI Taxonomy" id="889282"/>
    <lineage>
        <taxon>Bacteria</taxon>
        <taxon>Pseudomonadati</taxon>
        <taxon>Myxococcota</taxon>
        <taxon>Polyangia</taxon>
        <taxon>Polyangiales</taxon>
        <taxon>Polyangiaceae</taxon>
        <taxon>Polyangium</taxon>
    </lineage>
</organism>
<dbReference type="EMBL" id="WJIE01000010">
    <property type="protein sequence ID" value="MRG96038.1"/>
    <property type="molecule type" value="Genomic_DNA"/>
</dbReference>
<dbReference type="PANTHER" id="PTHR43586">
    <property type="entry name" value="CYSTEINE DESULFURASE"/>
    <property type="match status" value="1"/>
</dbReference>
<gene>
    <name evidence="4" type="ORF">GF068_29575</name>
</gene>
<dbReference type="InterPro" id="IPR015422">
    <property type="entry name" value="PyrdxlP-dep_Trfase_small"/>
</dbReference>
<accession>A0A6N7PVF8</accession>
<dbReference type="InterPro" id="IPR015421">
    <property type="entry name" value="PyrdxlP-dep_Trfase_major"/>
</dbReference>
<dbReference type="Gene3D" id="3.40.640.10">
    <property type="entry name" value="Type I PLP-dependent aspartate aminotransferase-like (Major domain)"/>
    <property type="match status" value="1"/>
</dbReference>
<dbReference type="RefSeq" id="WP_153822851.1">
    <property type="nucleotide sequence ID" value="NZ_WJIE01000010.1"/>
</dbReference>
<dbReference type="GO" id="GO:0006569">
    <property type="term" value="P:L-tryptophan catabolic process"/>
    <property type="evidence" value="ECO:0007669"/>
    <property type="project" value="InterPro"/>
</dbReference>
<keyword evidence="3" id="KW-0663">Pyridoxal phosphate</keyword>
<dbReference type="GO" id="GO:0005737">
    <property type="term" value="C:cytoplasm"/>
    <property type="evidence" value="ECO:0007669"/>
    <property type="project" value="InterPro"/>
</dbReference>
<dbReference type="GO" id="GO:0009435">
    <property type="term" value="P:NAD+ biosynthetic process"/>
    <property type="evidence" value="ECO:0007669"/>
    <property type="project" value="InterPro"/>
</dbReference>
<proteinExistence type="predicted"/>
<evidence type="ECO:0008006" key="6">
    <source>
        <dbReference type="Google" id="ProtNLM"/>
    </source>
</evidence>
<keyword evidence="1" id="KW-0662">Pyridine nucleotide biosynthesis</keyword>
<dbReference type="InterPro" id="IPR015424">
    <property type="entry name" value="PyrdxlP-dep_Trfase"/>
</dbReference>
<evidence type="ECO:0000313" key="4">
    <source>
        <dbReference type="EMBL" id="MRG96038.1"/>
    </source>
</evidence>
<reference evidence="4 5" key="1">
    <citation type="submission" date="2019-10" db="EMBL/GenBank/DDBJ databases">
        <title>A soil myxobacterium in the family Polyangiaceae.</title>
        <authorList>
            <person name="Li Y."/>
            <person name="Wang J."/>
        </authorList>
    </citation>
    <scope>NUCLEOTIDE SEQUENCE [LARGE SCALE GENOMIC DNA]</scope>
    <source>
        <strain evidence="4 5">DSM 14734</strain>
    </source>
</reference>
<evidence type="ECO:0000256" key="3">
    <source>
        <dbReference type="ARBA" id="ARBA00022898"/>
    </source>
</evidence>
<dbReference type="OrthoDB" id="5501089at2"/>
<dbReference type="Gene3D" id="3.90.1150.10">
    <property type="entry name" value="Aspartate Aminotransferase, domain 1"/>
    <property type="match status" value="1"/>
</dbReference>
<dbReference type="GO" id="GO:0030170">
    <property type="term" value="F:pyridoxal phosphate binding"/>
    <property type="evidence" value="ECO:0007669"/>
    <property type="project" value="InterPro"/>
</dbReference>
<dbReference type="PANTHER" id="PTHR43586:SF8">
    <property type="entry name" value="CYSTEINE DESULFURASE 1, CHLOROPLASTIC"/>
    <property type="match status" value="1"/>
</dbReference>
<evidence type="ECO:0000256" key="2">
    <source>
        <dbReference type="ARBA" id="ARBA00022801"/>
    </source>
</evidence>
<dbReference type="GO" id="GO:0030429">
    <property type="term" value="F:kynureninase activity"/>
    <property type="evidence" value="ECO:0007669"/>
    <property type="project" value="InterPro"/>
</dbReference>
<keyword evidence="2" id="KW-0378">Hydrolase</keyword>
<dbReference type="SUPFAM" id="SSF53383">
    <property type="entry name" value="PLP-dependent transferases"/>
    <property type="match status" value="1"/>
</dbReference>
<name>A0A6N7PVF8_9BACT</name>